<name>A0A5P3XKG7_PARBF</name>
<dbReference type="GO" id="GO:0003677">
    <property type="term" value="F:DNA binding"/>
    <property type="evidence" value="ECO:0007669"/>
    <property type="project" value="InterPro"/>
</dbReference>
<evidence type="ECO:0000259" key="1">
    <source>
        <dbReference type="PROSITE" id="PS50943"/>
    </source>
</evidence>
<sequence>MHIGDLIRLKRKSHRLTQIELSEKILSCPKNRICKLEKKPKYILTFNLDKLHILSEVLEIDIDILIKEKKRFEELKRK</sequence>
<keyword evidence="2" id="KW-0614">Plasmid</keyword>
<dbReference type="PROSITE" id="PS50943">
    <property type="entry name" value="HTH_CROC1"/>
    <property type="match status" value="1"/>
</dbReference>
<proteinExistence type="predicted"/>
<dbReference type="InterPro" id="IPR001387">
    <property type="entry name" value="Cro/C1-type_HTH"/>
</dbReference>
<evidence type="ECO:0000313" key="2">
    <source>
        <dbReference type="EMBL" id="QEZ70841.1"/>
    </source>
</evidence>
<dbReference type="AlphaFoldDB" id="A0A5P3XKG7"/>
<dbReference type="EMBL" id="CP032455">
    <property type="protein sequence ID" value="QEZ70841.1"/>
    <property type="molecule type" value="Genomic_DNA"/>
</dbReference>
<feature type="domain" description="HTH cro/C1-type" evidence="1">
    <location>
        <begin position="7"/>
        <end position="65"/>
    </location>
</feature>
<organism evidence="2 3">
    <name type="scientific">Paraclostridium bifermentans</name>
    <name type="common">Clostridium bifermentans</name>
    <dbReference type="NCBI Taxonomy" id="1490"/>
    <lineage>
        <taxon>Bacteria</taxon>
        <taxon>Bacillati</taxon>
        <taxon>Bacillota</taxon>
        <taxon>Clostridia</taxon>
        <taxon>Peptostreptococcales</taxon>
        <taxon>Peptostreptococcaceae</taxon>
        <taxon>Paraclostridium</taxon>
    </lineage>
</organism>
<reference evidence="2 3" key="1">
    <citation type="submission" date="2018-09" db="EMBL/GenBank/DDBJ databases">
        <title>A clostridial neurotoxin that targets Anopheles mosquitoes.</title>
        <authorList>
            <person name="Contreras E."/>
            <person name="Masuyer G."/>
            <person name="Qureshi N."/>
            <person name="Chawla S."/>
            <person name="Lim H.L."/>
            <person name="Chen J."/>
            <person name="Stenmark P."/>
            <person name="Gill S."/>
        </authorList>
    </citation>
    <scope>NUCLEOTIDE SEQUENCE [LARGE SCALE GENOMIC DNA]</scope>
    <source>
        <strain evidence="2 3">Cbm</strain>
        <plasmid evidence="3">ppbmmp</plasmid>
    </source>
</reference>
<evidence type="ECO:0000313" key="3">
    <source>
        <dbReference type="Proteomes" id="UP000326961"/>
    </source>
</evidence>
<dbReference type="SUPFAM" id="SSF47413">
    <property type="entry name" value="lambda repressor-like DNA-binding domains"/>
    <property type="match status" value="1"/>
</dbReference>
<protein>
    <recommendedName>
        <fullName evidence="1">HTH cro/C1-type domain-containing protein</fullName>
    </recommendedName>
</protein>
<gene>
    <name evidence="2" type="ORF">D4A35_18065</name>
</gene>
<geneLocation type="plasmid" evidence="3">
    <name>ppbmmp</name>
</geneLocation>
<accession>A0A5P3XKG7</accession>
<dbReference type="Gene3D" id="1.10.260.40">
    <property type="entry name" value="lambda repressor-like DNA-binding domains"/>
    <property type="match status" value="1"/>
</dbReference>
<dbReference type="InterPro" id="IPR010982">
    <property type="entry name" value="Lambda_DNA-bd_dom_sf"/>
</dbReference>
<dbReference type="RefSeq" id="WP_150887750.1">
    <property type="nucleotide sequence ID" value="NZ_CM017269.1"/>
</dbReference>
<dbReference type="Proteomes" id="UP000326961">
    <property type="component" value="Plasmid pPbmMP"/>
</dbReference>